<dbReference type="Pfam" id="PF06262">
    <property type="entry name" value="Zincin_1"/>
    <property type="match status" value="1"/>
</dbReference>
<protein>
    <submittedName>
        <fullName evidence="1">Metallopeptidase family protein</fullName>
    </submittedName>
</protein>
<dbReference type="InterPro" id="IPR038555">
    <property type="entry name" value="Zincin_1_sf"/>
</dbReference>
<reference evidence="1 2" key="1">
    <citation type="journal article" date="2017" name="ISME J.">
        <title>Energy and carbon metabolisms in a deep terrestrial subsurface fluid microbial community.</title>
        <authorList>
            <person name="Momper L."/>
            <person name="Jungbluth S.P."/>
            <person name="Lee M.D."/>
            <person name="Amend J.P."/>
        </authorList>
    </citation>
    <scope>NUCLEOTIDE SEQUENCE [LARGE SCALE GENOMIC DNA]</scope>
    <source>
        <strain evidence="1">SURF_5</strain>
    </source>
</reference>
<sequence>MKISRKKFEEIVAEALDELPGEIAEAMTNVFVVVEEWPSRDLLDEMGLQNRYELLGVYEGIPLLQRTTSYSALPDRIVLFQAPIQSSCSSDRELREEIKKVVVHEVAHHFGISDRRLRQLGY</sequence>
<dbReference type="AlphaFoldDB" id="A0A3A4NNJ2"/>
<dbReference type="EMBL" id="QZKU01000098">
    <property type="protein sequence ID" value="RJP18690.1"/>
    <property type="molecule type" value="Genomic_DNA"/>
</dbReference>
<proteinExistence type="predicted"/>
<gene>
    <name evidence="1" type="ORF">C4520_13935</name>
</gene>
<comment type="caution">
    <text evidence="1">The sequence shown here is derived from an EMBL/GenBank/DDBJ whole genome shotgun (WGS) entry which is preliminary data.</text>
</comment>
<dbReference type="Proteomes" id="UP000265882">
    <property type="component" value="Unassembled WGS sequence"/>
</dbReference>
<dbReference type="InterPro" id="IPR010428">
    <property type="entry name" value="Zincin_1"/>
</dbReference>
<dbReference type="Gene3D" id="3.30.2010.20">
    <property type="match status" value="1"/>
</dbReference>
<name>A0A3A4NNJ2_ABYX5</name>
<dbReference type="SUPFAM" id="SSF55486">
    <property type="entry name" value="Metalloproteases ('zincins'), catalytic domain"/>
    <property type="match status" value="1"/>
</dbReference>
<organism evidence="1 2">
    <name type="scientific">Abyssobacteria bacterium (strain SURF_5)</name>
    <dbReference type="NCBI Taxonomy" id="2093360"/>
    <lineage>
        <taxon>Bacteria</taxon>
        <taxon>Pseudomonadati</taxon>
        <taxon>Candidatus Hydrogenedentota</taxon>
        <taxon>Candidatus Abyssobacteria</taxon>
    </lineage>
</organism>
<accession>A0A3A4NNJ2</accession>
<evidence type="ECO:0000313" key="1">
    <source>
        <dbReference type="EMBL" id="RJP18690.1"/>
    </source>
</evidence>
<evidence type="ECO:0000313" key="2">
    <source>
        <dbReference type="Proteomes" id="UP000265882"/>
    </source>
</evidence>
<dbReference type="CDD" id="cd12952">
    <property type="entry name" value="MMP_ACEL2062"/>
    <property type="match status" value="1"/>
</dbReference>